<protein>
    <recommendedName>
        <fullName evidence="4">HAT C-terminal dimerisation domain-containing protein</fullName>
    </recommendedName>
</protein>
<feature type="region of interest" description="Disordered" evidence="1">
    <location>
        <begin position="1"/>
        <end position="22"/>
    </location>
</feature>
<evidence type="ECO:0000313" key="2">
    <source>
        <dbReference type="EMBL" id="MBW0567585.1"/>
    </source>
</evidence>
<proteinExistence type="predicted"/>
<comment type="caution">
    <text evidence="2">The sequence shown here is derived from an EMBL/GenBank/DDBJ whole genome shotgun (WGS) entry which is preliminary data.</text>
</comment>
<keyword evidence="3" id="KW-1185">Reference proteome</keyword>
<reference evidence="2" key="1">
    <citation type="submission" date="2021-03" db="EMBL/GenBank/DDBJ databases">
        <title>Draft genome sequence of rust myrtle Austropuccinia psidii MF-1, a brazilian biotype.</title>
        <authorList>
            <person name="Quecine M.C."/>
            <person name="Pachon D.M.R."/>
            <person name="Bonatelli M.L."/>
            <person name="Correr F.H."/>
            <person name="Franceschini L.M."/>
            <person name="Leite T.F."/>
            <person name="Margarido G.R.A."/>
            <person name="Almeida C.A."/>
            <person name="Ferrarezi J.A."/>
            <person name="Labate C.A."/>
        </authorList>
    </citation>
    <scope>NUCLEOTIDE SEQUENCE</scope>
    <source>
        <strain evidence="2">MF-1</strain>
    </source>
</reference>
<feature type="non-terminal residue" evidence="2">
    <location>
        <position position="172"/>
    </location>
</feature>
<sequence>MADDAISTAPPSRAVTPSDNDLASLTSSMEPLQSIKQLWVWNYLSDVDETYVECNVMNHGGQSCKKRLKKDQTGNSPSFQSPLELCNPNILNILVRRTAITSYLAEVFLFHQEHLQSTIFLQTHKVSFNTDVWTSPNVTAFLAVTAHFLDANWNLTSVLLGLNTIEGKQVIQ</sequence>
<name>A0A9Q3JQ89_9BASI</name>
<evidence type="ECO:0008006" key="4">
    <source>
        <dbReference type="Google" id="ProtNLM"/>
    </source>
</evidence>
<gene>
    <name evidence="2" type="ORF">O181_107300</name>
</gene>
<evidence type="ECO:0000256" key="1">
    <source>
        <dbReference type="SAM" id="MobiDB-lite"/>
    </source>
</evidence>
<dbReference type="EMBL" id="AVOT02081094">
    <property type="protein sequence ID" value="MBW0567585.1"/>
    <property type="molecule type" value="Genomic_DNA"/>
</dbReference>
<organism evidence="2 3">
    <name type="scientific">Austropuccinia psidii MF-1</name>
    <dbReference type="NCBI Taxonomy" id="1389203"/>
    <lineage>
        <taxon>Eukaryota</taxon>
        <taxon>Fungi</taxon>
        <taxon>Dikarya</taxon>
        <taxon>Basidiomycota</taxon>
        <taxon>Pucciniomycotina</taxon>
        <taxon>Pucciniomycetes</taxon>
        <taxon>Pucciniales</taxon>
        <taxon>Sphaerophragmiaceae</taxon>
        <taxon>Austropuccinia</taxon>
    </lineage>
</organism>
<accession>A0A9Q3JQ89</accession>
<evidence type="ECO:0000313" key="3">
    <source>
        <dbReference type="Proteomes" id="UP000765509"/>
    </source>
</evidence>
<dbReference type="AlphaFoldDB" id="A0A9Q3JQ89"/>
<dbReference type="Proteomes" id="UP000765509">
    <property type="component" value="Unassembled WGS sequence"/>
</dbReference>
<dbReference type="OrthoDB" id="1607513at2759"/>